<dbReference type="Gene3D" id="1.10.357.10">
    <property type="entry name" value="Tetracycline Repressor, domain 2"/>
    <property type="match status" value="1"/>
</dbReference>
<keyword evidence="1" id="KW-0238">DNA-binding</keyword>
<organism evidence="3 4">
    <name type="scientific">Actinocorallia libanotica</name>
    <dbReference type="NCBI Taxonomy" id="46162"/>
    <lineage>
        <taxon>Bacteria</taxon>
        <taxon>Bacillati</taxon>
        <taxon>Actinomycetota</taxon>
        <taxon>Actinomycetes</taxon>
        <taxon>Streptosporangiales</taxon>
        <taxon>Thermomonosporaceae</taxon>
        <taxon>Actinocorallia</taxon>
    </lineage>
</organism>
<comment type="caution">
    <text evidence="3">The sequence shown here is derived from an EMBL/GenBank/DDBJ whole genome shotgun (WGS) entry which is preliminary data.</text>
</comment>
<evidence type="ECO:0000256" key="1">
    <source>
        <dbReference type="ARBA" id="ARBA00023125"/>
    </source>
</evidence>
<accession>A0ABN1Q8I1</accession>
<sequence length="224" mass="24286">MTEKGSTREHLLAAGERLIALHGTGVSARRIAEEAGAANHSAVAYHFGTKLDLVLEIVRAHRGETDEIGRAMAEKAAGSADPREHLACVLLPTLIHLDRLGPPTYYSRFVIQVLADPALEERVLPELAGPHAGPAIRAVERTATDVPAEIMWMRWRLVRPLLFRASAGFELELAEGRASAEGTWENLGRFVLDAVGGLLLAPNTLPPGTIRVPDRFQSSVLTEI</sequence>
<feature type="domain" description="HTH tetR-type" evidence="2">
    <location>
        <begin position="11"/>
        <end position="57"/>
    </location>
</feature>
<dbReference type="InterPro" id="IPR009057">
    <property type="entry name" value="Homeodomain-like_sf"/>
</dbReference>
<name>A0ABN1Q8I1_9ACTN</name>
<dbReference type="EMBL" id="BAAAHH010000002">
    <property type="protein sequence ID" value="GAA0938683.1"/>
    <property type="molecule type" value="Genomic_DNA"/>
</dbReference>
<gene>
    <name evidence="3" type="ORF">GCM10009550_06560</name>
</gene>
<dbReference type="Proteomes" id="UP001500665">
    <property type="component" value="Unassembled WGS sequence"/>
</dbReference>
<evidence type="ECO:0000259" key="2">
    <source>
        <dbReference type="Pfam" id="PF00440"/>
    </source>
</evidence>
<proteinExistence type="predicted"/>
<protein>
    <submittedName>
        <fullName evidence="3">TetR/AcrR family transcriptional regulator</fullName>
    </submittedName>
</protein>
<dbReference type="RefSeq" id="WP_344236516.1">
    <property type="nucleotide sequence ID" value="NZ_BAAAHH010000002.1"/>
</dbReference>
<evidence type="ECO:0000313" key="3">
    <source>
        <dbReference type="EMBL" id="GAA0938683.1"/>
    </source>
</evidence>
<dbReference type="Pfam" id="PF00440">
    <property type="entry name" value="TetR_N"/>
    <property type="match status" value="1"/>
</dbReference>
<keyword evidence="4" id="KW-1185">Reference proteome</keyword>
<dbReference type="InterPro" id="IPR001647">
    <property type="entry name" value="HTH_TetR"/>
</dbReference>
<reference evidence="3 4" key="1">
    <citation type="journal article" date="2019" name="Int. J. Syst. Evol. Microbiol.">
        <title>The Global Catalogue of Microorganisms (GCM) 10K type strain sequencing project: providing services to taxonomists for standard genome sequencing and annotation.</title>
        <authorList>
            <consortium name="The Broad Institute Genomics Platform"/>
            <consortium name="The Broad Institute Genome Sequencing Center for Infectious Disease"/>
            <person name="Wu L."/>
            <person name="Ma J."/>
        </authorList>
    </citation>
    <scope>NUCLEOTIDE SEQUENCE [LARGE SCALE GENOMIC DNA]</scope>
    <source>
        <strain evidence="3 4">JCM 10696</strain>
    </source>
</reference>
<dbReference type="SUPFAM" id="SSF46689">
    <property type="entry name" value="Homeodomain-like"/>
    <property type="match status" value="1"/>
</dbReference>
<evidence type="ECO:0000313" key="4">
    <source>
        <dbReference type="Proteomes" id="UP001500665"/>
    </source>
</evidence>